<feature type="domain" description="Flavodoxin-like fold" evidence="7">
    <location>
        <begin position="3"/>
        <end position="163"/>
    </location>
</feature>
<dbReference type="EC" id="1.6.5.-" evidence="6"/>
<comment type="catalytic activity">
    <reaction evidence="6">
        <text>2 a quinone + NADH + H(+) = 2 a 1,4-benzosemiquinone + NAD(+)</text>
        <dbReference type="Rhea" id="RHEA:65952"/>
        <dbReference type="ChEBI" id="CHEBI:15378"/>
        <dbReference type="ChEBI" id="CHEBI:57540"/>
        <dbReference type="ChEBI" id="CHEBI:57945"/>
        <dbReference type="ChEBI" id="CHEBI:132124"/>
        <dbReference type="ChEBI" id="CHEBI:134225"/>
    </reaction>
</comment>
<sequence length="219" mass="23152">MATLLHLDSSVFPQDASVSRDVAASFRKAWEAEHPDGRVVHRDLAADPLPHLDGVAASSAFVSPEARTPEQATAYALRDELARELEQADAVLIGAPMYNFTIPSTLKAWMDQVILNGRTFGTDSPSAAGTPTVVVASRGGGYGPGTPRESWEFVQNYLGKVLGEGMGLELEFIVPELTLAGRTPGMESLVDVAEASRTKAHEEAGTHGKSLAARLAAAA</sequence>
<gene>
    <name evidence="6" type="primary">azoR</name>
    <name evidence="8" type="ORF">G4Z16_16475</name>
</gene>
<keyword evidence="2 6" id="KW-0288">FMN</keyword>
<evidence type="ECO:0000256" key="3">
    <source>
        <dbReference type="ARBA" id="ARBA00023002"/>
    </source>
</evidence>
<feature type="binding site" evidence="6">
    <location>
        <begin position="17"/>
        <end position="19"/>
    </location>
    <ligand>
        <name>FMN</name>
        <dbReference type="ChEBI" id="CHEBI:58210"/>
    </ligand>
</feature>
<feature type="binding site" evidence="6">
    <location>
        <position position="10"/>
    </location>
    <ligand>
        <name>FMN</name>
        <dbReference type="ChEBI" id="CHEBI:58210"/>
    </ligand>
</feature>
<dbReference type="GO" id="GO:0016652">
    <property type="term" value="F:oxidoreductase activity, acting on NAD(P)H as acceptor"/>
    <property type="evidence" value="ECO:0007669"/>
    <property type="project" value="UniProtKB-UniRule"/>
</dbReference>
<dbReference type="KEGG" id="sbat:G4Z16_16475"/>
<dbReference type="InterPro" id="IPR023048">
    <property type="entry name" value="NADH:quinone_OxRdtase_FMN_depd"/>
</dbReference>
<dbReference type="RefSeq" id="WP_197351535.1">
    <property type="nucleotide sequence ID" value="NZ_CP048882.1"/>
</dbReference>
<evidence type="ECO:0000256" key="2">
    <source>
        <dbReference type="ARBA" id="ARBA00022643"/>
    </source>
</evidence>
<keyword evidence="4 6" id="KW-0520">NAD</keyword>
<dbReference type="EC" id="1.7.1.17" evidence="6"/>
<keyword evidence="9" id="KW-1185">Reference proteome</keyword>
<protein>
    <recommendedName>
        <fullName evidence="6">FMN dependent NADH:quinone oxidoreductase</fullName>
        <ecNumber evidence="6">1.6.5.-</ecNumber>
    </recommendedName>
    <alternativeName>
        <fullName evidence="6">Azo-dye reductase</fullName>
    </alternativeName>
    <alternativeName>
        <fullName evidence="6">FMN-dependent NADH-azo compound oxidoreductase</fullName>
    </alternativeName>
    <alternativeName>
        <fullName evidence="6">FMN-dependent NADH-azoreductase</fullName>
        <ecNumber evidence="6">1.7.1.17</ecNumber>
    </alternativeName>
</protein>
<comment type="subunit">
    <text evidence="6">Homodimer.</text>
</comment>
<comment type="function">
    <text evidence="6">Also exhibits azoreductase activity. Catalyzes the reductive cleavage of the azo bond in aromatic azo compounds to the corresponding amines.</text>
</comment>
<evidence type="ECO:0000256" key="4">
    <source>
        <dbReference type="ARBA" id="ARBA00023027"/>
    </source>
</evidence>
<keyword evidence="3 6" id="KW-0560">Oxidoreductase</keyword>
<evidence type="ECO:0000313" key="9">
    <source>
        <dbReference type="Proteomes" id="UP000595046"/>
    </source>
</evidence>
<feature type="binding site" evidence="6">
    <location>
        <begin position="97"/>
        <end position="100"/>
    </location>
    <ligand>
        <name>FMN</name>
        <dbReference type="ChEBI" id="CHEBI:58210"/>
    </ligand>
</feature>
<dbReference type="SUPFAM" id="SSF52218">
    <property type="entry name" value="Flavoproteins"/>
    <property type="match status" value="1"/>
</dbReference>
<dbReference type="PANTHER" id="PTHR43741">
    <property type="entry name" value="FMN-DEPENDENT NADH-AZOREDUCTASE 1"/>
    <property type="match status" value="1"/>
</dbReference>
<organism evidence="8 9">
    <name type="scientific">Streptomyces bathyalis</name>
    <dbReference type="NCBI Taxonomy" id="2710756"/>
    <lineage>
        <taxon>Bacteria</taxon>
        <taxon>Bacillati</taxon>
        <taxon>Actinomycetota</taxon>
        <taxon>Actinomycetes</taxon>
        <taxon>Kitasatosporales</taxon>
        <taxon>Streptomycetaceae</taxon>
        <taxon>Streptomyces</taxon>
    </lineage>
</organism>
<dbReference type="InterPro" id="IPR029039">
    <property type="entry name" value="Flavoprotein-like_sf"/>
</dbReference>
<dbReference type="GO" id="GO:0016655">
    <property type="term" value="F:oxidoreductase activity, acting on NAD(P)H, quinone or similar compound as acceptor"/>
    <property type="evidence" value="ECO:0007669"/>
    <property type="project" value="InterPro"/>
</dbReference>
<comment type="cofactor">
    <cofactor evidence="6">
        <name>FMN</name>
        <dbReference type="ChEBI" id="CHEBI:58210"/>
    </cofactor>
    <text evidence="6">Binds 1 FMN per subunit.</text>
</comment>
<accession>A0A7T1T7B1</accession>
<dbReference type="GO" id="GO:0010181">
    <property type="term" value="F:FMN binding"/>
    <property type="evidence" value="ECO:0007669"/>
    <property type="project" value="UniProtKB-UniRule"/>
</dbReference>
<dbReference type="Pfam" id="PF02525">
    <property type="entry name" value="Flavodoxin_2"/>
    <property type="match status" value="1"/>
</dbReference>
<evidence type="ECO:0000256" key="1">
    <source>
        <dbReference type="ARBA" id="ARBA00022630"/>
    </source>
</evidence>
<dbReference type="PANTHER" id="PTHR43741:SF4">
    <property type="entry name" value="FMN-DEPENDENT NADH:QUINONE OXIDOREDUCTASE"/>
    <property type="match status" value="1"/>
</dbReference>
<name>A0A7T1T7B1_9ACTN</name>
<feature type="binding site" evidence="6">
    <location>
        <begin position="137"/>
        <end position="140"/>
    </location>
    <ligand>
        <name>FMN</name>
        <dbReference type="ChEBI" id="CHEBI:58210"/>
    </ligand>
</feature>
<evidence type="ECO:0000313" key="8">
    <source>
        <dbReference type="EMBL" id="QPP07727.1"/>
    </source>
</evidence>
<comment type="function">
    <text evidence="6">Quinone reductase that provides resistance to thiol-specific stress caused by electrophilic quinones.</text>
</comment>
<dbReference type="EMBL" id="CP048882">
    <property type="protein sequence ID" value="QPP07727.1"/>
    <property type="molecule type" value="Genomic_DNA"/>
</dbReference>
<dbReference type="GO" id="GO:0009055">
    <property type="term" value="F:electron transfer activity"/>
    <property type="evidence" value="ECO:0007669"/>
    <property type="project" value="UniProtKB-UniRule"/>
</dbReference>
<dbReference type="HAMAP" id="MF_01216">
    <property type="entry name" value="Azoreductase_type1"/>
    <property type="match status" value="1"/>
</dbReference>
<dbReference type="InterPro" id="IPR050104">
    <property type="entry name" value="FMN-dep_NADH:Q_OxRdtase_AzoR1"/>
</dbReference>
<evidence type="ECO:0000259" key="7">
    <source>
        <dbReference type="Pfam" id="PF02525"/>
    </source>
</evidence>
<dbReference type="Gene3D" id="3.40.50.360">
    <property type="match status" value="1"/>
</dbReference>
<comment type="catalytic activity">
    <reaction evidence="5">
        <text>N,N-dimethyl-1,4-phenylenediamine + anthranilate + 2 NAD(+) = 2-(4-dimethylaminophenyl)diazenylbenzoate + 2 NADH + 2 H(+)</text>
        <dbReference type="Rhea" id="RHEA:55872"/>
        <dbReference type="ChEBI" id="CHEBI:15378"/>
        <dbReference type="ChEBI" id="CHEBI:15783"/>
        <dbReference type="ChEBI" id="CHEBI:16567"/>
        <dbReference type="ChEBI" id="CHEBI:57540"/>
        <dbReference type="ChEBI" id="CHEBI:57945"/>
        <dbReference type="ChEBI" id="CHEBI:71579"/>
        <dbReference type="EC" id="1.7.1.17"/>
    </reaction>
    <physiologicalReaction direction="right-to-left" evidence="5">
        <dbReference type="Rhea" id="RHEA:55874"/>
    </physiologicalReaction>
</comment>
<dbReference type="InterPro" id="IPR003680">
    <property type="entry name" value="Flavodoxin_fold"/>
</dbReference>
<proteinExistence type="inferred from homology"/>
<evidence type="ECO:0000256" key="5">
    <source>
        <dbReference type="ARBA" id="ARBA00048542"/>
    </source>
</evidence>
<reference evidence="9" key="1">
    <citation type="submission" date="2020-02" db="EMBL/GenBank/DDBJ databases">
        <title>Streptomyces sp. ASO4wet.</title>
        <authorList>
            <person name="Risdian C."/>
            <person name="Landwehr W."/>
            <person name="Schupp P."/>
            <person name="Wink J."/>
        </authorList>
    </citation>
    <scope>NUCLEOTIDE SEQUENCE [LARGE SCALE GENOMIC DNA]</scope>
    <source>
        <strain evidence="9">ASO4wet</strain>
    </source>
</reference>
<comment type="similarity">
    <text evidence="6">Belongs to the azoreductase type 1 family.</text>
</comment>
<keyword evidence="1 6" id="KW-0285">Flavoprotein</keyword>
<dbReference type="Proteomes" id="UP000595046">
    <property type="component" value="Chromosome"/>
</dbReference>
<dbReference type="AlphaFoldDB" id="A0A7T1T7B1"/>
<evidence type="ECO:0000256" key="6">
    <source>
        <dbReference type="HAMAP-Rule" id="MF_01216"/>
    </source>
</evidence>